<dbReference type="EMBL" id="VJMF01000047">
    <property type="protein sequence ID" value="TRL32187.1"/>
    <property type="molecule type" value="Genomic_DNA"/>
</dbReference>
<dbReference type="InterPro" id="IPR036791">
    <property type="entry name" value="Ribosomal_bL9_C_sf"/>
</dbReference>
<reference evidence="10 12" key="3">
    <citation type="submission" date="2019-07" db="EMBL/GenBank/DDBJ databases">
        <title>Ln-dependent methylotrophs.</title>
        <authorList>
            <person name="Tani A."/>
        </authorList>
    </citation>
    <scope>NUCLEOTIDE SEQUENCE [LARGE SCALE GENOMIC DNA]</scope>
    <source>
        <strain evidence="10 12">SM89A</strain>
    </source>
</reference>
<dbReference type="GO" id="GO:0006412">
    <property type="term" value="P:translation"/>
    <property type="evidence" value="ECO:0007669"/>
    <property type="project" value="UniProtKB-UniRule"/>
</dbReference>
<dbReference type="InterPro" id="IPR036935">
    <property type="entry name" value="Ribosomal_bL9_N_sf"/>
</dbReference>
<keyword evidence="2 7" id="KW-0699">rRNA-binding</keyword>
<dbReference type="Pfam" id="PF01281">
    <property type="entry name" value="Ribosomal_L9_N"/>
    <property type="match status" value="1"/>
</dbReference>
<dbReference type="GO" id="GO:0005840">
    <property type="term" value="C:ribosome"/>
    <property type="evidence" value="ECO:0007669"/>
    <property type="project" value="UniProtKB-KW"/>
</dbReference>
<dbReference type="GO" id="GO:1990904">
    <property type="term" value="C:ribonucleoprotein complex"/>
    <property type="evidence" value="ECO:0007669"/>
    <property type="project" value="UniProtKB-KW"/>
</dbReference>
<reference evidence="9 11" key="1">
    <citation type="journal article" date="2018" name="Appl. Microbiol. Biotechnol.">
        <title>Co-cultivation of the strictly anaerobic methanogen Methanosarcina barkeri with aerobic methanotrophs in an oxygen-limited membrane bioreactor.</title>
        <authorList>
            <person name="In 't Zandt M.H."/>
            <person name="van den Bosch T.J.M."/>
            <person name="Rijkers R."/>
            <person name="van Kessel M.A.H.J."/>
            <person name="Jetten M.S.M."/>
            <person name="Welte C.U."/>
        </authorList>
    </citation>
    <scope>NUCLEOTIDE SEQUENCE [LARGE SCALE GENOMIC DNA]</scope>
    <source>
        <strain evidence="9 11">DSM 17706</strain>
    </source>
</reference>
<dbReference type="AlphaFoldDB" id="A0A2U1SMX4"/>
<evidence type="ECO:0000256" key="7">
    <source>
        <dbReference type="HAMAP-Rule" id="MF_00503"/>
    </source>
</evidence>
<dbReference type="EMBL" id="PUIV01000031">
    <property type="protein sequence ID" value="PWB92968.1"/>
    <property type="molecule type" value="Genomic_DNA"/>
</dbReference>
<dbReference type="InterPro" id="IPR020594">
    <property type="entry name" value="Ribosomal_bL9_bac/chp"/>
</dbReference>
<keyword evidence="5 7" id="KW-0687">Ribonucleoprotein</keyword>
<dbReference type="HAMAP" id="MF_00503">
    <property type="entry name" value="Ribosomal_bL9"/>
    <property type="match status" value="1"/>
</dbReference>
<accession>A0A2U1SMX4</accession>
<sequence>MVDVILLQRVAKLGQMGDTVRVRDGYARNFLLPRGKALRATEGNKKHFETQRAHIEAHNLTARKEAEAVAEKLEGQAFVIIRQAGESGHLYGSVAPRDIAEAATAGGFSLNRSQIDLQHPIKALGLHNVPVHLHPEIEVKIIVNVARSAEEAERQARGEAAAAREETTLDDLGLEVGAALAEAGDVEL</sequence>
<name>A0A2U1SMX4_METSR</name>
<evidence type="ECO:0000259" key="8">
    <source>
        <dbReference type="PROSITE" id="PS00651"/>
    </source>
</evidence>
<proteinExistence type="inferred from homology"/>
<keyword evidence="3 7" id="KW-0694">RNA-binding</keyword>
<dbReference type="SUPFAM" id="SSF55653">
    <property type="entry name" value="Ribosomal protein L9 C-domain"/>
    <property type="match status" value="1"/>
</dbReference>
<dbReference type="Pfam" id="PF03948">
    <property type="entry name" value="Ribosomal_L9_C"/>
    <property type="match status" value="1"/>
</dbReference>
<evidence type="ECO:0000313" key="11">
    <source>
        <dbReference type="Proteomes" id="UP000245137"/>
    </source>
</evidence>
<evidence type="ECO:0000256" key="3">
    <source>
        <dbReference type="ARBA" id="ARBA00022884"/>
    </source>
</evidence>
<comment type="function">
    <text evidence="7">Binds to the 23S rRNA.</text>
</comment>
<evidence type="ECO:0000313" key="9">
    <source>
        <dbReference type="EMBL" id="PWB92968.1"/>
    </source>
</evidence>
<dbReference type="PANTHER" id="PTHR21368">
    <property type="entry name" value="50S RIBOSOMAL PROTEIN L9"/>
    <property type="match status" value="1"/>
</dbReference>
<gene>
    <name evidence="7" type="primary">rplI</name>
    <name evidence="9" type="ORF">C5689_15345</name>
    <name evidence="10" type="ORF">FM996_12475</name>
</gene>
<evidence type="ECO:0000256" key="1">
    <source>
        <dbReference type="ARBA" id="ARBA00010605"/>
    </source>
</evidence>
<dbReference type="NCBIfam" id="TIGR00158">
    <property type="entry name" value="L9"/>
    <property type="match status" value="1"/>
</dbReference>
<dbReference type="GO" id="GO:0019843">
    <property type="term" value="F:rRNA binding"/>
    <property type="evidence" value="ECO:0007669"/>
    <property type="project" value="UniProtKB-UniRule"/>
</dbReference>
<dbReference type="RefSeq" id="WP_108918135.1">
    <property type="nucleotide sequence ID" value="NZ_BGJY01000007.1"/>
</dbReference>
<evidence type="ECO:0000313" key="10">
    <source>
        <dbReference type="EMBL" id="TRL32187.1"/>
    </source>
</evidence>
<keyword evidence="11" id="KW-1185">Reference proteome</keyword>
<dbReference type="InterPro" id="IPR020070">
    <property type="entry name" value="Ribosomal_bL9_N"/>
</dbReference>
<dbReference type="Gene3D" id="3.40.5.10">
    <property type="entry name" value="Ribosomal protein L9, N-terminal domain"/>
    <property type="match status" value="1"/>
</dbReference>
<dbReference type="Proteomes" id="UP000245137">
    <property type="component" value="Unassembled WGS sequence"/>
</dbReference>
<organism evidence="9 11">
    <name type="scientific">Methylosinus sporium</name>
    <dbReference type="NCBI Taxonomy" id="428"/>
    <lineage>
        <taxon>Bacteria</taxon>
        <taxon>Pseudomonadati</taxon>
        <taxon>Pseudomonadota</taxon>
        <taxon>Alphaproteobacteria</taxon>
        <taxon>Hyphomicrobiales</taxon>
        <taxon>Methylocystaceae</taxon>
        <taxon>Methylosinus</taxon>
    </lineage>
</organism>
<dbReference type="Proteomes" id="UP000316781">
    <property type="component" value="Unassembled WGS sequence"/>
</dbReference>
<dbReference type="PROSITE" id="PS00651">
    <property type="entry name" value="RIBOSOMAL_L9"/>
    <property type="match status" value="1"/>
</dbReference>
<dbReference type="SUPFAM" id="SSF55658">
    <property type="entry name" value="L9 N-domain-like"/>
    <property type="match status" value="1"/>
</dbReference>
<evidence type="ECO:0000256" key="2">
    <source>
        <dbReference type="ARBA" id="ARBA00022730"/>
    </source>
</evidence>
<dbReference type="InterPro" id="IPR009027">
    <property type="entry name" value="Ribosomal_bL9/RNase_H1_N"/>
</dbReference>
<evidence type="ECO:0000313" key="12">
    <source>
        <dbReference type="Proteomes" id="UP000316781"/>
    </source>
</evidence>
<comment type="similarity">
    <text evidence="1 7">Belongs to the bacterial ribosomal protein bL9 family.</text>
</comment>
<dbReference type="GO" id="GO:0003735">
    <property type="term" value="F:structural constituent of ribosome"/>
    <property type="evidence" value="ECO:0007669"/>
    <property type="project" value="InterPro"/>
</dbReference>
<feature type="domain" description="Ribosomal protein L9" evidence="8">
    <location>
        <begin position="14"/>
        <end position="41"/>
    </location>
</feature>
<keyword evidence="4 7" id="KW-0689">Ribosomal protein</keyword>
<dbReference type="InterPro" id="IPR000244">
    <property type="entry name" value="Ribosomal_bL9"/>
</dbReference>
<evidence type="ECO:0000256" key="5">
    <source>
        <dbReference type="ARBA" id="ARBA00023274"/>
    </source>
</evidence>
<dbReference type="OrthoDB" id="9788336at2"/>
<reference evidence="9" key="2">
    <citation type="submission" date="2018-02" db="EMBL/GenBank/DDBJ databases">
        <authorList>
            <person name="Cohen D.B."/>
            <person name="Kent A.D."/>
        </authorList>
    </citation>
    <scope>NUCLEOTIDE SEQUENCE</scope>
    <source>
        <strain evidence="9">DSM 17706</strain>
    </source>
</reference>
<evidence type="ECO:0000256" key="6">
    <source>
        <dbReference type="ARBA" id="ARBA00035292"/>
    </source>
</evidence>
<comment type="caution">
    <text evidence="9">The sequence shown here is derived from an EMBL/GenBank/DDBJ whole genome shotgun (WGS) entry which is preliminary data.</text>
</comment>
<dbReference type="Gene3D" id="3.10.430.100">
    <property type="entry name" value="Ribosomal protein L9, C-terminal domain"/>
    <property type="match status" value="1"/>
</dbReference>
<dbReference type="InterPro" id="IPR020069">
    <property type="entry name" value="Ribosomal_bL9_C"/>
</dbReference>
<protein>
    <recommendedName>
        <fullName evidence="6 7">Large ribosomal subunit protein bL9</fullName>
    </recommendedName>
</protein>
<evidence type="ECO:0000256" key="4">
    <source>
        <dbReference type="ARBA" id="ARBA00022980"/>
    </source>
</evidence>